<evidence type="ECO:0008006" key="3">
    <source>
        <dbReference type="Google" id="ProtNLM"/>
    </source>
</evidence>
<dbReference type="EMBL" id="BAAARI010000011">
    <property type="protein sequence ID" value="GAA2577260.1"/>
    <property type="molecule type" value="Genomic_DNA"/>
</dbReference>
<evidence type="ECO:0000313" key="1">
    <source>
        <dbReference type="EMBL" id="GAA2577260.1"/>
    </source>
</evidence>
<reference evidence="1 2" key="1">
    <citation type="journal article" date="2019" name="Int. J. Syst. Evol. Microbiol.">
        <title>The Global Catalogue of Microorganisms (GCM) 10K type strain sequencing project: providing services to taxonomists for standard genome sequencing and annotation.</title>
        <authorList>
            <consortium name="The Broad Institute Genomics Platform"/>
            <consortium name="The Broad Institute Genome Sequencing Center for Infectious Disease"/>
            <person name="Wu L."/>
            <person name="Ma J."/>
        </authorList>
    </citation>
    <scope>NUCLEOTIDE SEQUENCE [LARGE SCALE GENOMIC DNA]</scope>
    <source>
        <strain evidence="1 2">JCM 16365</strain>
    </source>
</reference>
<comment type="caution">
    <text evidence="1">The sequence shown here is derived from an EMBL/GenBank/DDBJ whole genome shotgun (WGS) entry which is preliminary data.</text>
</comment>
<proteinExistence type="predicted"/>
<dbReference type="Proteomes" id="UP001500274">
    <property type="component" value="Unassembled WGS sequence"/>
</dbReference>
<protein>
    <recommendedName>
        <fullName evidence="3">Phage tail protein</fullName>
    </recommendedName>
</protein>
<keyword evidence="2" id="KW-1185">Reference proteome</keyword>
<evidence type="ECO:0000313" key="2">
    <source>
        <dbReference type="Proteomes" id="UP001500274"/>
    </source>
</evidence>
<gene>
    <name evidence="1" type="ORF">GCM10009862_15740</name>
</gene>
<sequence>MTQSSMSFGPIVLAGSSRSGWSFGELKGWWGQSPDKTEVRERPFAHGAFPSRSSVRASRLISFQANYISDDQSAIEDAFDWLASVGDEAPVLMEISTPAGSSWRVVKVENVEPVNYRAGLGFGRAMVDVTAEDPRRYATGTWQIANPATAGAGVTWPLKWPLKWPGGGDSGRIRLENTGRAPSAPTFRLLGGFSSATITCIEDGTRVGLDRPVPAGSVVEIDYAARTAVMDGTSTVSRWLRHREWSEVPKEAARTYQFDAVASSGALMHGKVDSAWW</sequence>
<organism evidence="1 2">
    <name type="scientific">Microbacterium binotii</name>
    <dbReference type="NCBI Taxonomy" id="462710"/>
    <lineage>
        <taxon>Bacteria</taxon>
        <taxon>Bacillati</taxon>
        <taxon>Actinomycetota</taxon>
        <taxon>Actinomycetes</taxon>
        <taxon>Micrococcales</taxon>
        <taxon>Microbacteriaceae</taxon>
        <taxon>Microbacterium</taxon>
    </lineage>
</organism>
<accession>A0ABN3PDK8</accession>
<name>A0ABN3PDK8_9MICO</name>